<evidence type="ECO:0000313" key="3">
    <source>
        <dbReference type="Proteomes" id="UP001594351"/>
    </source>
</evidence>
<name>A0ABV6YSV0_UNCC1</name>
<dbReference type="InterPro" id="IPR001173">
    <property type="entry name" value="Glyco_trans_2-like"/>
</dbReference>
<dbReference type="SUPFAM" id="SSF53756">
    <property type="entry name" value="UDP-Glycosyltransferase/glycogen phosphorylase"/>
    <property type="match status" value="1"/>
</dbReference>
<dbReference type="Pfam" id="PF13692">
    <property type="entry name" value="Glyco_trans_1_4"/>
    <property type="match status" value="1"/>
</dbReference>
<dbReference type="CDD" id="cd04186">
    <property type="entry name" value="GT_2_like_c"/>
    <property type="match status" value="1"/>
</dbReference>
<dbReference type="Gene3D" id="3.90.550.10">
    <property type="entry name" value="Spore Coat Polysaccharide Biosynthesis Protein SpsA, Chain A"/>
    <property type="match status" value="1"/>
</dbReference>
<dbReference type="Pfam" id="PF00535">
    <property type="entry name" value="Glycos_transf_2"/>
    <property type="match status" value="1"/>
</dbReference>
<dbReference type="GO" id="GO:0016757">
    <property type="term" value="F:glycosyltransferase activity"/>
    <property type="evidence" value="ECO:0007669"/>
    <property type="project" value="UniProtKB-KW"/>
</dbReference>
<feature type="domain" description="Glycosyltransferase 2-like" evidence="1">
    <location>
        <begin position="774"/>
        <end position="887"/>
    </location>
</feature>
<dbReference type="SUPFAM" id="SSF53448">
    <property type="entry name" value="Nucleotide-diphospho-sugar transferases"/>
    <property type="match status" value="1"/>
</dbReference>
<comment type="caution">
    <text evidence="2">The sequence shown here is derived from an EMBL/GenBank/DDBJ whole genome shotgun (WGS) entry which is preliminary data.</text>
</comment>
<protein>
    <submittedName>
        <fullName evidence="2">Glycosyltransferase</fullName>
        <ecNumber evidence="2">2.4.-.-</ecNumber>
    </submittedName>
</protein>
<gene>
    <name evidence="2" type="ORF">ACFL27_03640</name>
</gene>
<sequence length="1407" mass="164662">MNQIFIHRFRILLNKILLVLKRLLRKRKLKIFTWKAIQARLVINSFDEQKYLTMYPDIGAAVKKGEIPSGYYHYINYGCFENREAPAHPGWREYCASIIVRLSSLYRILKNLMWQTIQEKQFERKFDEQKYLALYPEIAEAVQRGDMPSGYYHFINFGRSENRVAPKRPGGPEFFVPYLERLSSTYRVLKNLNWQFIQEKQFERKFDERKYLALYPEIAEAVQRGDMPSGYLHFIHFGRLENRIAPKRPGWSEFFAPILDWLSSIYRVLKNLNWQFIQEKQFERKFDEQKYLALYPEIAEAVQRGDMPSGCYHFIHFGYSEDRVAPKRPGWSEFFAPILEWLSSITRALKKINWHIIREKQFERKFDEQKYLAMYPEIAEAVQRGDMPSGCYHFINYGCFENRIAPKHPGLGEFFAPILDWLSSITRALKKINWHIIRENQFKRKFDEQKYLALYPEIAEAVQRGDIASGCYHFINYGCFENRVAPKHPGWLDFFSPIMEWASSTYGILKSLNWQTIQEKQFERKFDEQKYLTLYPEIAEAVQRGDIPSGCYHFINYGCFENRVAPERPGWREFFAPILDWLSAITRALKKINWHIIREKQFKRKFDEQKYLALYPEIARAVKRGKIPSGYYHFINYGCFENRVAPKHPGWLDFFTPIMEWLSSTYEILKSLNWQTIREKQFEKKFDEQKYLALYPEIEEAVQRGDIASGCFHFIHHGYLENREAPKRPGLLEKFRLQHLSRISQRQRKIKRQPSALNLAHQITFKNVDNPQVSIILIVQNQLNITLKCLASIMASANITSYEVVVIDNVSQDETLKILPAIPHLRIAWLLENKGFIYAANLGAQTARGKYVLFLNNATLVADGFLDYLLQTFSDFPDTGLVGAKIISKDGLIHEAGCMVTKDGVLLNCGRGQDPEAPEFNYVREVDYCSVACLMMPRHLFLQLDMFDDRYSPALYEDVDLAFKIRERGKKVYYQSVAVIYQSEYVDSETTIAGEKKRQHNKQKFMEKWNHVLRHDRDDGISVDLVQDHYPANRALIVDQQVPNIDRDAASLRIFNIMKILVESGFKVTFIPENLNKTNYTKHLQALGIEVWSQPYLTSLEEHLRENGTFYQCVIGCGLGIMQKNYYSFRQLCPKATIVFDTVELNHLCLLRQAEIEKNPDLLHRAEVLRANEIWFASLAELTLVGSVAGKESLEKDRLDLNVQVIPTIHEVHNLNTPFEIRKNFFFIGEFQLQSNIDAVMWFVSEIFPLVLEQIPEIQFYIIANHIPDEITTLQSKHIVVEELGQELEKYFRIYRLSIAPFRFCDGINSIMAQSLAYGLPCIATSIACASGCHEIFSDLLVADGEKNFAQAIIQVYQNKKQWEKLSQDGQKIINERFSYVNARQNLVEIFKDNFSAIQSSARDMRD</sequence>
<accession>A0ABV6YSV0</accession>
<keyword evidence="2" id="KW-0808">Transferase</keyword>
<dbReference type="Proteomes" id="UP001594351">
    <property type="component" value="Unassembled WGS sequence"/>
</dbReference>
<dbReference type="PANTHER" id="PTHR43179">
    <property type="entry name" value="RHAMNOSYLTRANSFERASE WBBL"/>
    <property type="match status" value="1"/>
</dbReference>
<dbReference type="EMBL" id="JBHPBY010000030">
    <property type="protein sequence ID" value="MFC1849282.1"/>
    <property type="molecule type" value="Genomic_DNA"/>
</dbReference>
<organism evidence="2 3">
    <name type="scientific">candidate division CSSED10-310 bacterium</name>
    <dbReference type="NCBI Taxonomy" id="2855610"/>
    <lineage>
        <taxon>Bacteria</taxon>
        <taxon>Bacteria division CSSED10-310</taxon>
    </lineage>
</organism>
<evidence type="ECO:0000313" key="2">
    <source>
        <dbReference type="EMBL" id="MFC1849282.1"/>
    </source>
</evidence>
<dbReference type="Gene3D" id="3.40.50.2000">
    <property type="entry name" value="Glycogen Phosphorylase B"/>
    <property type="match status" value="1"/>
</dbReference>
<dbReference type="EC" id="2.4.-.-" evidence="2"/>
<evidence type="ECO:0000259" key="1">
    <source>
        <dbReference type="Pfam" id="PF00535"/>
    </source>
</evidence>
<dbReference type="PANTHER" id="PTHR43179:SF7">
    <property type="entry name" value="RHAMNOSYLTRANSFERASE WBBL"/>
    <property type="match status" value="1"/>
</dbReference>
<keyword evidence="3" id="KW-1185">Reference proteome</keyword>
<keyword evidence="2" id="KW-0328">Glycosyltransferase</keyword>
<reference evidence="2 3" key="1">
    <citation type="submission" date="2024-09" db="EMBL/GenBank/DDBJ databases">
        <title>Laminarin stimulates single cell rates of sulfate reduction while oxygen inhibits transcriptomic activity in coastal marine sediment.</title>
        <authorList>
            <person name="Lindsay M."/>
            <person name="Orcutt B."/>
            <person name="Emerson D."/>
            <person name="Stepanauskas R."/>
            <person name="D'Angelo T."/>
        </authorList>
    </citation>
    <scope>NUCLEOTIDE SEQUENCE [LARGE SCALE GENOMIC DNA]</scope>
    <source>
        <strain evidence="2">SAG AM-311-K15</strain>
    </source>
</reference>
<dbReference type="InterPro" id="IPR029044">
    <property type="entry name" value="Nucleotide-diphossugar_trans"/>
</dbReference>
<proteinExistence type="predicted"/>